<proteinExistence type="predicted"/>
<reference evidence="2" key="1">
    <citation type="submission" date="2018-05" db="EMBL/GenBank/DDBJ databases">
        <authorList>
            <person name="Lanie J.A."/>
            <person name="Ng W.-L."/>
            <person name="Kazmierczak K.M."/>
            <person name="Andrzejewski T.M."/>
            <person name="Davidsen T.M."/>
            <person name="Wayne K.J."/>
            <person name="Tettelin H."/>
            <person name="Glass J.I."/>
            <person name="Rusch D."/>
            <person name="Podicherti R."/>
            <person name="Tsui H.-C.T."/>
            <person name="Winkler M.E."/>
        </authorList>
    </citation>
    <scope>NUCLEOTIDE SEQUENCE</scope>
</reference>
<sequence length="280" mass="32555">GVTIDELRSETKFLIKKFRISNKNSLTNEEKLLIKIKGLNNLIRNKLIIMEAKNSGIFLASDEYERSYQEAINGYDGDSFSVTLSVEGIPAKIWESRLKNRLLISKFIQDKFKPNDSSFEKKIHSYYEENKEKFKKGKEVHALHIMVATEDEAKHINKLLKSGKKSFSKLSREHSLSPEAAIGGDLGYFEISQMPQEFGPIVKLKENQISEIIKTPYGYHIFKLVRVKRPRELSFSEAKGTIYNQLLRDEQSQRFEKWLIEFKKNSNIEIRENVLSKFNL</sequence>
<feature type="non-terminal residue" evidence="2">
    <location>
        <position position="1"/>
    </location>
</feature>
<dbReference type="PANTHER" id="PTHR47245">
    <property type="entry name" value="PEPTIDYLPROLYL ISOMERASE"/>
    <property type="match status" value="1"/>
</dbReference>
<dbReference type="SUPFAM" id="SSF54534">
    <property type="entry name" value="FKBP-like"/>
    <property type="match status" value="1"/>
</dbReference>
<gene>
    <name evidence="2" type="ORF">METZ01_LOCUS262981</name>
</gene>
<name>A0A382JFZ9_9ZZZZ</name>
<dbReference type="InterPro" id="IPR050245">
    <property type="entry name" value="PrsA_foldase"/>
</dbReference>
<dbReference type="PANTHER" id="PTHR47245:SF2">
    <property type="entry name" value="PEPTIDYL-PROLYL CIS-TRANS ISOMERASE HP_0175-RELATED"/>
    <property type="match status" value="1"/>
</dbReference>
<dbReference type="Gene3D" id="3.10.50.40">
    <property type="match status" value="1"/>
</dbReference>
<dbReference type="InterPro" id="IPR046357">
    <property type="entry name" value="PPIase_dom_sf"/>
</dbReference>
<dbReference type="EMBL" id="UINC01073607">
    <property type="protein sequence ID" value="SVC10127.1"/>
    <property type="molecule type" value="Genomic_DNA"/>
</dbReference>
<evidence type="ECO:0000313" key="2">
    <source>
        <dbReference type="EMBL" id="SVC10127.1"/>
    </source>
</evidence>
<dbReference type="SUPFAM" id="SSF109998">
    <property type="entry name" value="Triger factor/SurA peptide-binding domain-like"/>
    <property type="match status" value="1"/>
</dbReference>
<dbReference type="Gene3D" id="1.10.4030.10">
    <property type="entry name" value="Porin chaperone SurA, peptide-binding domain"/>
    <property type="match status" value="1"/>
</dbReference>
<dbReference type="InterPro" id="IPR027304">
    <property type="entry name" value="Trigger_fact/SurA_dom_sf"/>
</dbReference>
<protein>
    <recommendedName>
        <fullName evidence="1">PpiC domain-containing protein</fullName>
    </recommendedName>
</protein>
<evidence type="ECO:0000259" key="1">
    <source>
        <dbReference type="PROSITE" id="PS50198"/>
    </source>
</evidence>
<dbReference type="PROSITE" id="PS50198">
    <property type="entry name" value="PPIC_PPIASE_2"/>
    <property type="match status" value="1"/>
</dbReference>
<dbReference type="InterPro" id="IPR000297">
    <property type="entry name" value="PPIase_PpiC"/>
</dbReference>
<feature type="domain" description="PpiC" evidence="1">
    <location>
        <begin position="137"/>
        <end position="226"/>
    </location>
</feature>
<dbReference type="Pfam" id="PF13145">
    <property type="entry name" value="Rotamase_2"/>
    <property type="match status" value="1"/>
</dbReference>
<accession>A0A382JFZ9</accession>
<dbReference type="GO" id="GO:0003755">
    <property type="term" value="F:peptidyl-prolyl cis-trans isomerase activity"/>
    <property type="evidence" value="ECO:0007669"/>
    <property type="project" value="InterPro"/>
</dbReference>
<dbReference type="AlphaFoldDB" id="A0A382JFZ9"/>
<organism evidence="2">
    <name type="scientific">marine metagenome</name>
    <dbReference type="NCBI Taxonomy" id="408172"/>
    <lineage>
        <taxon>unclassified sequences</taxon>
        <taxon>metagenomes</taxon>
        <taxon>ecological metagenomes</taxon>
    </lineage>
</organism>